<reference evidence="2" key="1">
    <citation type="journal article" date="2015" name="Nat. Genet.">
        <title>The genome and transcriptome of the zoonotic hookworm Ancylostoma ceylanicum identify infection-specific gene families.</title>
        <authorList>
            <person name="Schwarz E.M."/>
            <person name="Hu Y."/>
            <person name="Antoshechkin I."/>
            <person name="Miller M.M."/>
            <person name="Sternberg P.W."/>
            <person name="Aroian R.V."/>
        </authorList>
    </citation>
    <scope>NUCLEOTIDE SEQUENCE</scope>
    <source>
        <strain evidence="2">HY135</strain>
    </source>
</reference>
<sequence>MSVGGAAFFANMENTLRGRVTGAGITAVISNHTKSFHLGNDSVQAARLRRVLPKSTKNALPLTLTVLLAS</sequence>
<accession>A0A016SW10</accession>
<gene>
    <name evidence="1" type="primary">Acey_s0165.g11</name>
    <name evidence="1" type="ORF">Y032_0165g11</name>
</gene>
<comment type="caution">
    <text evidence="1">The sequence shown here is derived from an EMBL/GenBank/DDBJ whole genome shotgun (WGS) entry which is preliminary data.</text>
</comment>
<name>A0A016SW10_9BILA</name>
<dbReference type="EMBL" id="JARK01001501">
    <property type="protein sequence ID" value="EYB94918.1"/>
    <property type="molecule type" value="Genomic_DNA"/>
</dbReference>
<organism evidence="1 2">
    <name type="scientific">Ancylostoma ceylanicum</name>
    <dbReference type="NCBI Taxonomy" id="53326"/>
    <lineage>
        <taxon>Eukaryota</taxon>
        <taxon>Metazoa</taxon>
        <taxon>Ecdysozoa</taxon>
        <taxon>Nematoda</taxon>
        <taxon>Chromadorea</taxon>
        <taxon>Rhabditida</taxon>
        <taxon>Rhabditina</taxon>
        <taxon>Rhabditomorpha</taxon>
        <taxon>Strongyloidea</taxon>
        <taxon>Ancylostomatidae</taxon>
        <taxon>Ancylostomatinae</taxon>
        <taxon>Ancylostoma</taxon>
    </lineage>
</organism>
<evidence type="ECO:0000313" key="1">
    <source>
        <dbReference type="EMBL" id="EYB94918.1"/>
    </source>
</evidence>
<protein>
    <submittedName>
        <fullName evidence="1">Uncharacterized protein</fullName>
    </submittedName>
</protein>
<dbReference type="Proteomes" id="UP000024635">
    <property type="component" value="Unassembled WGS sequence"/>
</dbReference>
<keyword evidence="2" id="KW-1185">Reference proteome</keyword>
<proteinExistence type="predicted"/>
<evidence type="ECO:0000313" key="2">
    <source>
        <dbReference type="Proteomes" id="UP000024635"/>
    </source>
</evidence>
<dbReference type="AlphaFoldDB" id="A0A016SW10"/>